<keyword evidence="5 7" id="KW-1133">Transmembrane helix</keyword>
<keyword evidence="6 7" id="KW-0472">Membrane</keyword>
<reference evidence="9 10" key="1">
    <citation type="journal article" date="2020" name="Cell">
        <title>Large-Scale Comparative Analyses of Tick Genomes Elucidate Their Genetic Diversity and Vector Capacities.</title>
        <authorList>
            <consortium name="Tick Genome and Microbiome Consortium (TIGMIC)"/>
            <person name="Jia N."/>
            <person name="Wang J."/>
            <person name="Shi W."/>
            <person name="Du L."/>
            <person name="Sun Y."/>
            <person name="Zhan W."/>
            <person name="Jiang J.F."/>
            <person name="Wang Q."/>
            <person name="Zhang B."/>
            <person name="Ji P."/>
            <person name="Bell-Sakyi L."/>
            <person name="Cui X.M."/>
            <person name="Yuan T.T."/>
            <person name="Jiang B.G."/>
            <person name="Yang W.F."/>
            <person name="Lam T.T."/>
            <person name="Chang Q.C."/>
            <person name="Ding S.J."/>
            <person name="Wang X.J."/>
            <person name="Zhu J.G."/>
            <person name="Ruan X.D."/>
            <person name="Zhao L."/>
            <person name="Wei J.T."/>
            <person name="Ye R.Z."/>
            <person name="Que T.C."/>
            <person name="Du C.H."/>
            <person name="Zhou Y.H."/>
            <person name="Cheng J.X."/>
            <person name="Dai P.F."/>
            <person name="Guo W.B."/>
            <person name="Han X.H."/>
            <person name="Huang E.J."/>
            <person name="Li L.F."/>
            <person name="Wei W."/>
            <person name="Gao Y.C."/>
            <person name="Liu J.Z."/>
            <person name="Shao H.Z."/>
            <person name="Wang X."/>
            <person name="Wang C.C."/>
            <person name="Yang T.C."/>
            <person name="Huo Q.B."/>
            <person name="Li W."/>
            <person name="Chen H.Y."/>
            <person name="Chen S.E."/>
            <person name="Zhou L.G."/>
            <person name="Ni X.B."/>
            <person name="Tian J.H."/>
            <person name="Sheng Y."/>
            <person name="Liu T."/>
            <person name="Pan Y.S."/>
            <person name="Xia L.Y."/>
            <person name="Li J."/>
            <person name="Zhao F."/>
            <person name="Cao W.C."/>
        </authorList>
    </citation>
    <scope>NUCLEOTIDE SEQUENCE [LARGE SCALE GENOMIC DNA]</scope>
    <source>
        <strain evidence="9">HaeL-2018</strain>
    </source>
</reference>
<keyword evidence="7" id="KW-0769">Symport</keyword>
<dbReference type="GO" id="GO:0015501">
    <property type="term" value="F:glutamate:sodium symporter activity"/>
    <property type="evidence" value="ECO:0007669"/>
    <property type="project" value="TreeGrafter"/>
</dbReference>
<dbReference type="EMBL" id="JABSTR010000004">
    <property type="protein sequence ID" value="KAH9366306.1"/>
    <property type="molecule type" value="Genomic_DNA"/>
</dbReference>
<feature type="transmembrane region" description="Helical" evidence="7">
    <location>
        <begin position="20"/>
        <end position="40"/>
    </location>
</feature>
<dbReference type="PRINTS" id="PR00173">
    <property type="entry name" value="EDTRNSPORT"/>
</dbReference>
<evidence type="ECO:0000256" key="5">
    <source>
        <dbReference type="ARBA" id="ARBA00022989"/>
    </source>
</evidence>
<keyword evidence="4 7" id="KW-0812">Transmembrane</keyword>
<dbReference type="GO" id="GO:0015175">
    <property type="term" value="F:neutral L-amino acid transmembrane transporter activity"/>
    <property type="evidence" value="ECO:0007669"/>
    <property type="project" value="TreeGrafter"/>
</dbReference>
<dbReference type="InterPro" id="IPR036458">
    <property type="entry name" value="Na:dicarbo_symporter_sf"/>
</dbReference>
<evidence type="ECO:0000256" key="2">
    <source>
        <dbReference type="ARBA" id="ARBA00006148"/>
    </source>
</evidence>
<dbReference type="GO" id="GO:0005313">
    <property type="term" value="F:L-glutamate transmembrane transporter activity"/>
    <property type="evidence" value="ECO:0007669"/>
    <property type="project" value="TreeGrafter"/>
</dbReference>
<comment type="similarity">
    <text evidence="2 7">Belongs to the dicarboxylate/amino acid:cation symporter (DAACS) (TC 2.A.23) family.</text>
</comment>
<dbReference type="Pfam" id="PF00375">
    <property type="entry name" value="SDF"/>
    <property type="match status" value="1"/>
</dbReference>
<dbReference type="VEuPathDB" id="VectorBase:HLOH_040733"/>
<dbReference type="OMA" id="FITDWIV"/>
<evidence type="ECO:0000313" key="9">
    <source>
        <dbReference type="EMBL" id="KAH9366306.1"/>
    </source>
</evidence>
<evidence type="ECO:0000256" key="4">
    <source>
        <dbReference type="ARBA" id="ARBA00022692"/>
    </source>
</evidence>
<evidence type="ECO:0000256" key="1">
    <source>
        <dbReference type="ARBA" id="ARBA00004141"/>
    </source>
</evidence>
<feature type="region of interest" description="Disordered" evidence="8">
    <location>
        <begin position="264"/>
        <end position="285"/>
    </location>
</feature>
<evidence type="ECO:0000256" key="8">
    <source>
        <dbReference type="SAM" id="MobiDB-lite"/>
    </source>
</evidence>
<dbReference type="OrthoDB" id="5877963at2759"/>
<keyword evidence="3 7" id="KW-0813">Transport</keyword>
<feature type="transmembrane region" description="Helical" evidence="7">
    <location>
        <begin position="52"/>
        <end position="73"/>
    </location>
</feature>
<comment type="caution">
    <text evidence="9">The sequence shown here is derived from an EMBL/GenBank/DDBJ whole genome shotgun (WGS) entry which is preliminary data.</text>
</comment>
<evidence type="ECO:0000256" key="3">
    <source>
        <dbReference type="ARBA" id="ARBA00022448"/>
    </source>
</evidence>
<feature type="transmembrane region" description="Helical" evidence="7">
    <location>
        <begin position="85"/>
        <end position="109"/>
    </location>
</feature>
<keyword evidence="10" id="KW-1185">Reference proteome</keyword>
<dbReference type="InterPro" id="IPR050746">
    <property type="entry name" value="DAACS"/>
</dbReference>
<proteinExistence type="inferred from homology"/>
<evidence type="ECO:0000256" key="6">
    <source>
        <dbReference type="ARBA" id="ARBA00023136"/>
    </source>
</evidence>
<dbReference type="PANTHER" id="PTHR11958">
    <property type="entry name" value="SODIUM/DICARBOXYLATE SYMPORTER-RELATED"/>
    <property type="match status" value="1"/>
</dbReference>
<comment type="subcellular location">
    <subcellularLocation>
        <location evidence="1 7">Membrane</location>
        <topology evidence="1 7">Multi-pass membrane protein</topology>
    </subcellularLocation>
</comment>
<feature type="transmembrane region" description="Helical" evidence="7">
    <location>
        <begin position="158"/>
        <end position="178"/>
    </location>
</feature>
<dbReference type="PANTHER" id="PTHR11958:SF63">
    <property type="entry name" value="AMINO ACID TRANSPORTER"/>
    <property type="match status" value="1"/>
</dbReference>
<evidence type="ECO:0000256" key="7">
    <source>
        <dbReference type="RuleBase" id="RU361216"/>
    </source>
</evidence>
<dbReference type="GO" id="GO:0005886">
    <property type="term" value="C:plasma membrane"/>
    <property type="evidence" value="ECO:0007669"/>
    <property type="project" value="TreeGrafter"/>
</dbReference>
<dbReference type="AlphaFoldDB" id="A0A9J6FSV8"/>
<dbReference type="InterPro" id="IPR001991">
    <property type="entry name" value="Na-dicarboxylate_symporter"/>
</dbReference>
<gene>
    <name evidence="9" type="ORF">HPB48_001997</name>
</gene>
<evidence type="ECO:0000313" key="10">
    <source>
        <dbReference type="Proteomes" id="UP000821853"/>
    </source>
</evidence>
<protein>
    <recommendedName>
        <fullName evidence="7">Amino acid transporter</fullName>
    </recommendedName>
</protein>
<name>A0A9J6FSV8_HAELO</name>
<dbReference type="Proteomes" id="UP000821853">
    <property type="component" value="Chromosome 2"/>
</dbReference>
<accession>A0A9J6FSV8</accession>
<dbReference type="SUPFAM" id="SSF118215">
    <property type="entry name" value="Proton glutamate symport protein"/>
    <property type="match status" value="1"/>
</dbReference>
<feature type="transmembrane region" description="Helical" evidence="7">
    <location>
        <begin position="190"/>
        <end position="212"/>
    </location>
</feature>
<sequence>MVLRLCRVLSDKFMRMADLALWYSPVGICFLIATDTMRFSDFSTVVWHLGQYAFTVFLGLGVHSFLVLPALYLTRVRRQACHFFFNLLYPLSIAFGVSGSSAAISVAMATLERRVGLDPATVRLVLPLGAIMNRDGTALYNMVTTLFCAQLQGATLNFTSLLVLLVACAFTSLSLLGIHPRFAATAHVSLLLSVIGLPSDNIGYIAMLHWLLDRACSSVNLMSDCVGAAVLQDPELFLPTCNSSTGRRLGSSSNVLVKRMQLLSPREPSPTPNLPGPFRASKATQ</sequence>
<organism evidence="9 10">
    <name type="scientific">Haemaphysalis longicornis</name>
    <name type="common">Bush tick</name>
    <dbReference type="NCBI Taxonomy" id="44386"/>
    <lineage>
        <taxon>Eukaryota</taxon>
        <taxon>Metazoa</taxon>
        <taxon>Ecdysozoa</taxon>
        <taxon>Arthropoda</taxon>
        <taxon>Chelicerata</taxon>
        <taxon>Arachnida</taxon>
        <taxon>Acari</taxon>
        <taxon>Parasitiformes</taxon>
        <taxon>Ixodida</taxon>
        <taxon>Ixodoidea</taxon>
        <taxon>Ixodidae</taxon>
        <taxon>Haemaphysalinae</taxon>
        <taxon>Haemaphysalis</taxon>
    </lineage>
</organism>
<dbReference type="Gene3D" id="1.10.3860.10">
    <property type="entry name" value="Sodium:dicarboxylate symporter"/>
    <property type="match status" value="1"/>
</dbReference>